<organism evidence="4 5">
    <name type="scientific">Granulicella aggregans</name>
    <dbReference type="NCBI Taxonomy" id="474949"/>
    <lineage>
        <taxon>Bacteria</taxon>
        <taxon>Pseudomonadati</taxon>
        <taxon>Acidobacteriota</taxon>
        <taxon>Terriglobia</taxon>
        <taxon>Terriglobales</taxon>
        <taxon>Acidobacteriaceae</taxon>
        <taxon>Granulicella</taxon>
    </lineage>
</organism>
<feature type="transmembrane region" description="Helical" evidence="1">
    <location>
        <begin position="113"/>
        <end position="140"/>
    </location>
</feature>
<dbReference type="InterPro" id="IPR029016">
    <property type="entry name" value="GAF-like_dom_sf"/>
</dbReference>
<dbReference type="SUPFAM" id="SSF55781">
    <property type="entry name" value="GAF domain-like"/>
    <property type="match status" value="1"/>
</dbReference>
<gene>
    <name evidence="4" type="ORF">HDF16_000475</name>
</gene>
<evidence type="ECO:0000256" key="1">
    <source>
        <dbReference type="SAM" id="Phobius"/>
    </source>
</evidence>
<dbReference type="Gene3D" id="3.30.450.40">
    <property type="match status" value="1"/>
</dbReference>
<feature type="transmembrane region" description="Helical" evidence="1">
    <location>
        <begin position="82"/>
        <end position="101"/>
    </location>
</feature>
<reference evidence="4 5" key="1">
    <citation type="submission" date="2020-08" db="EMBL/GenBank/DDBJ databases">
        <title>Genomic Encyclopedia of Type Strains, Phase IV (KMG-V): Genome sequencing to study the core and pangenomes of soil and plant-associated prokaryotes.</title>
        <authorList>
            <person name="Whitman W."/>
        </authorList>
    </citation>
    <scope>NUCLEOTIDE SEQUENCE [LARGE SCALE GENOMIC DNA]</scope>
    <source>
        <strain evidence="4 5">M8UP14</strain>
    </source>
</reference>
<dbReference type="InterPro" id="IPR003607">
    <property type="entry name" value="HD/PDEase_dom"/>
</dbReference>
<dbReference type="InterPro" id="IPR003018">
    <property type="entry name" value="GAF"/>
</dbReference>
<evidence type="ECO:0000259" key="2">
    <source>
        <dbReference type="PROSITE" id="PS50887"/>
    </source>
</evidence>
<dbReference type="InterPro" id="IPR029787">
    <property type="entry name" value="Nucleotide_cyclase"/>
</dbReference>
<protein>
    <submittedName>
        <fullName evidence="4">Diguanylate cyclase (GGDEF)-like protein/putative nucleotidyltransferase with HDIG domain</fullName>
    </submittedName>
</protein>
<dbReference type="InterPro" id="IPR048430">
    <property type="entry name" value="MASE9"/>
</dbReference>
<dbReference type="PROSITE" id="PS51832">
    <property type="entry name" value="HD_GYP"/>
    <property type="match status" value="1"/>
</dbReference>
<keyword evidence="1" id="KW-0472">Membrane</keyword>
<evidence type="ECO:0000313" key="5">
    <source>
        <dbReference type="Proteomes" id="UP000540989"/>
    </source>
</evidence>
<dbReference type="InterPro" id="IPR037522">
    <property type="entry name" value="HD_GYP_dom"/>
</dbReference>
<dbReference type="Gene3D" id="3.30.70.270">
    <property type="match status" value="1"/>
</dbReference>
<dbReference type="NCBIfam" id="TIGR00277">
    <property type="entry name" value="HDIG"/>
    <property type="match status" value="1"/>
</dbReference>
<dbReference type="SUPFAM" id="SSF55073">
    <property type="entry name" value="Nucleotide cyclase"/>
    <property type="match status" value="1"/>
</dbReference>
<dbReference type="InterPro" id="IPR000160">
    <property type="entry name" value="GGDEF_dom"/>
</dbReference>
<feature type="transmembrane region" description="Helical" evidence="1">
    <location>
        <begin position="45"/>
        <end position="70"/>
    </location>
</feature>
<dbReference type="Pfam" id="PF13487">
    <property type="entry name" value="HD_5"/>
    <property type="match status" value="1"/>
</dbReference>
<evidence type="ECO:0000259" key="3">
    <source>
        <dbReference type="PROSITE" id="PS51832"/>
    </source>
</evidence>
<comment type="caution">
    <text evidence="4">The sequence shown here is derived from an EMBL/GenBank/DDBJ whole genome shotgun (WGS) entry which is preliminary data.</text>
</comment>
<sequence>MSLYLFRGGASGDWVYFSVYLVAVLLSSGMKVGMPNSDGTMSVNFPFIFLGIIQLSPMQAVILAMMSVLAQCRFKVLKPFTLIQIVFNVSNVVTATALARLTYSALFAKHIAIAPSLTCAAVVYFLANTIPVALIIAWDLREAPYKMWRNNFTWYLPFYLVGAMLAFAVDIIGEHFGWLTSLLLIPMVYTIFRAYNAQMAIIRDRERHAVETEELHLRTIEGLAMAIEAKDQNTHRHLMRVRIYVSELGKMLKLDHNMMQALLTASFLHDIGKLAVPEHIINKPGKLTHEEFEKMKIHPVVGADILERVRFPYPVVPIVRSHHEAWDGSGYPDGLKGTDIPIGARLLSVVDCFDALASERPYRKPLPLNEAMDLVRSKSGIHYDPEIVALLDANYLQLEELARQQINDMAPLNVDLVISRGLAPGAGFAPTQTESIAAEKNSRIREAAGNHQNSLNLIAAASREARTIFELGQVLGSSLSARETSAMMSTQLRLLIPFNCFAVYIRQDEVLTTQYMDGELARAFTSQLIPMGEGLSGWVAENQRPIINGNPTVEPHYIVETGLFTATSSAISIPLFNLDGSVLGALSLYAEGNAAFHKDHLRILQATESKFSLSLQNALRFRSAESDANVDHLTQLGNMRHFFQQLDTQIEIAQLSMQSFALVVCDLNSFKAVNDRHGHLVGNDLLKLVAKEFRQCCRDQDTVVRMGGDEFVFLFPAMDSSSSKACTEMLEKAVQRACIDLKLYNDVSVSIGLASYPADGENAEQLLGVADRKMYRSKRAFHGSRSADERSSVLESVAAV</sequence>
<dbReference type="CDD" id="cd01949">
    <property type="entry name" value="GGDEF"/>
    <property type="match status" value="1"/>
</dbReference>
<name>A0A7W7Z9H2_9BACT</name>
<evidence type="ECO:0000313" key="4">
    <source>
        <dbReference type="EMBL" id="MBB5055806.1"/>
    </source>
</evidence>
<dbReference type="PROSITE" id="PS50887">
    <property type="entry name" value="GGDEF"/>
    <property type="match status" value="1"/>
</dbReference>
<dbReference type="InterPro" id="IPR006675">
    <property type="entry name" value="HDIG_dom"/>
</dbReference>
<keyword evidence="5" id="KW-1185">Reference proteome</keyword>
<dbReference type="GO" id="GO:0016740">
    <property type="term" value="F:transferase activity"/>
    <property type="evidence" value="ECO:0007669"/>
    <property type="project" value="UniProtKB-KW"/>
</dbReference>
<keyword evidence="1" id="KW-1133">Transmembrane helix</keyword>
<dbReference type="InterPro" id="IPR043128">
    <property type="entry name" value="Rev_trsase/Diguanyl_cyclase"/>
</dbReference>
<dbReference type="SMART" id="SM00471">
    <property type="entry name" value="HDc"/>
    <property type="match status" value="1"/>
</dbReference>
<dbReference type="NCBIfam" id="TIGR00254">
    <property type="entry name" value="GGDEF"/>
    <property type="match status" value="1"/>
</dbReference>
<dbReference type="SUPFAM" id="SSF109604">
    <property type="entry name" value="HD-domain/PDEase-like"/>
    <property type="match status" value="1"/>
</dbReference>
<proteinExistence type="predicted"/>
<dbReference type="Proteomes" id="UP000540989">
    <property type="component" value="Unassembled WGS sequence"/>
</dbReference>
<accession>A0A7W7Z9H2</accession>
<dbReference type="PANTHER" id="PTHR43155:SF2">
    <property type="entry name" value="CYCLIC DI-GMP PHOSPHODIESTERASE PA4108"/>
    <property type="match status" value="1"/>
</dbReference>
<feature type="domain" description="HD-GYP" evidence="3">
    <location>
        <begin position="212"/>
        <end position="407"/>
    </location>
</feature>
<dbReference type="RefSeq" id="WP_184213552.1">
    <property type="nucleotide sequence ID" value="NZ_JACHIP010000001.1"/>
</dbReference>
<dbReference type="Gene3D" id="1.10.3210.10">
    <property type="entry name" value="Hypothetical protein af1432"/>
    <property type="match status" value="1"/>
</dbReference>
<keyword evidence="1" id="KW-0812">Transmembrane</keyword>
<keyword evidence="4" id="KW-0808">Transferase</keyword>
<dbReference type="Pfam" id="PF00990">
    <property type="entry name" value="GGDEF"/>
    <property type="match status" value="1"/>
</dbReference>
<dbReference type="AlphaFoldDB" id="A0A7W7Z9H2"/>
<dbReference type="CDD" id="cd00077">
    <property type="entry name" value="HDc"/>
    <property type="match status" value="1"/>
</dbReference>
<dbReference type="PANTHER" id="PTHR43155">
    <property type="entry name" value="CYCLIC DI-GMP PHOSPHODIESTERASE PA4108-RELATED"/>
    <property type="match status" value="1"/>
</dbReference>
<dbReference type="Pfam" id="PF13185">
    <property type="entry name" value="GAF_2"/>
    <property type="match status" value="1"/>
</dbReference>
<feature type="transmembrane region" description="Helical" evidence="1">
    <location>
        <begin position="152"/>
        <end position="169"/>
    </location>
</feature>
<feature type="domain" description="GGDEF" evidence="2">
    <location>
        <begin position="658"/>
        <end position="792"/>
    </location>
</feature>
<dbReference type="SMART" id="SM00267">
    <property type="entry name" value="GGDEF"/>
    <property type="match status" value="1"/>
</dbReference>
<dbReference type="EMBL" id="JACHIP010000001">
    <property type="protein sequence ID" value="MBB5055806.1"/>
    <property type="molecule type" value="Genomic_DNA"/>
</dbReference>
<feature type="transmembrane region" description="Helical" evidence="1">
    <location>
        <begin position="14"/>
        <end position="33"/>
    </location>
</feature>
<dbReference type="Pfam" id="PF20972">
    <property type="entry name" value="MASE9"/>
    <property type="match status" value="1"/>
</dbReference>